<evidence type="ECO:0000313" key="2">
    <source>
        <dbReference type="Proteomes" id="UP000799771"/>
    </source>
</evidence>
<organism evidence="1 2">
    <name type="scientific">Dothidotthia symphoricarpi CBS 119687</name>
    <dbReference type="NCBI Taxonomy" id="1392245"/>
    <lineage>
        <taxon>Eukaryota</taxon>
        <taxon>Fungi</taxon>
        <taxon>Dikarya</taxon>
        <taxon>Ascomycota</taxon>
        <taxon>Pezizomycotina</taxon>
        <taxon>Dothideomycetes</taxon>
        <taxon>Pleosporomycetidae</taxon>
        <taxon>Pleosporales</taxon>
        <taxon>Dothidotthiaceae</taxon>
        <taxon>Dothidotthia</taxon>
    </lineage>
</organism>
<dbReference type="RefSeq" id="XP_033517962.1">
    <property type="nucleotide sequence ID" value="XM_033662188.1"/>
</dbReference>
<dbReference type="GeneID" id="54402620"/>
<keyword evidence="2" id="KW-1185">Reference proteome</keyword>
<evidence type="ECO:0000313" key="1">
    <source>
        <dbReference type="EMBL" id="KAF2123568.1"/>
    </source>
</evidence>
<accession>A0A6A5ZYT9</accession>
<name>A0A6A5ZYT9_9PLEO</name>
<proteinExistence type="predicted"/>
<dbReference type="AlphaFoldDB" id="A0A6A5ZYT9"/>
<dbReference type="EMBL" id="ML977525">
    <property type="protein sequence ID" value="KAF2123568.1"/>
    <property type="molecule type" value="Genomic_DNA"/>
</dbReference>
<gene>
    <name evidence="1" type="ORF">P153DRAFT_148928</name>
</gene>
<protein>
    <submittedName>
        <fullName evidence="1">Uncharacterized protein</fullName>
    </submittedName>
</protein>
<dbReference type="Proteomes" id="UP000799771">
    <property type="component" value="Unassembled WGS sequence"/>
</dbReference>
<reference evidence="1" key="1">
    <citation type="journal article" date="2020" name="Stud. Mycol.">
        <title>101 Dothideomycetes genomes: a test case for predicting lifestyles and emergence of pathogens.</title>
        <authorList>
            <person name="Haridas S."/>
            <person name="Albert R."/>
            <person name="Binder M."/>
            <person name="Bloem J."/>
            <person name="Labutti K."/>
            <person name="Salamov A."/>
            <person name="Andreopoulos B."/>
            <person name="Baker S."/>
            <person name="Barry K."/>
            <person name="Bills G."/>
            <person name="Bluhm B."/>
            <person name="Cannon C."/>
            <person name="Castanera R."/>
            <person name="Culley D."/>
            <person name="Daum C."/>
            <person name="Ezra D."/>
            <person name="Gonzalez J."/>
            <person name="Henrissat B."/>
            <person name="Kuo A."/>
            <person name="Liang C."/>
            <person name="Lipzen A."/>
            <person name="Lutzoni F."/>
            <person name="Magnuson J."/>
            <person name="Mondo S."/>
            <person name="Nolan M."/>
            <person name="Ohm R."/>
            <person name="Pangilinan J."/>
            <person name="Park H.-J."/>
            <person name="Ramirez L."/>
            <person name="Alfaro M."/>
            <person name="Sun H."/>
            <person name="Tritt A."/>
            <person name="Yoshinaga Y."/>
            <person name="Zwiers L.-H."/>
            <person name="Turgeon B."/>
            <person name="Goodwin S."/>
            <person name="Spatafora J."/>
            <person name="Crous P."/>
            <person name="Grigoriev I."/>
        </authorList>
    </citation>
    <scope>NUCLEOTIDE SEQUENCE</scope>
    <source>
        <strain evidence="1">CBS 119687</strain>
    </source>
</reference>
<sequence length="162" mass="18378">MLSELVPSSMFGCIPAFEEIHSAFAYPRSSFYIPTWSLEFPTPFWDRFESTACDIERSSTTVLLKDLINLFATPELVHDISINGRRPLCYKCRLDLMIEIHGGTQVIIGVARTALECRITTTQTYRIKCMHSRVGLGYSSKCSRNRRGGDRYQGSSIHQLCS</sequence>